<dbReference type="SUPFAM" id="SSF81383">
    <property type="entry name" value="F-box domain"/>
    <property type="match status" value="1"/>
</dbReference>
<name>A0A6A6RDD5_9PEZI</name>
<dbReference type="Pfam" id="PF12937">
    <property type="entry name" value="F-box-like"/>
    <property type="match status" value="1"/>
</dbReference>
<sequence>MEALATNRTLGISELLELILLGLPLRDLYQAQRVCKGWKAAISSSFPIQHAMWLAPANPSSVPAKYEGTEAPAYHLWQLSLVPDEAPSVIKYLDASHQNPLFQDRSLPANPLPSGPMWEVDTGSNEGDGDIIRVVSRKKIRLHVPTTDSGASDANFKATWEHMQIASPPCKVVETASFHYEVPLVLRDETGVRLGQLVRAVASLERRDFWADTTRWVFCG</sequence>
<evidence type="ECO:0000313" key="2">
    <source>
        <dbReference type="EMBL" id="KAF2501743.1"/>
    </source>
</evidence>
<dbReference type="Proteomes" id="UP000799750">
    <property type="component" value="Unassembled WGS sequence"/>
</dbReference>
<proteinExistence type="predicted"/>
<accession>A0A6A6RDD5</accession>
<dbReference type="EMBL" id="MU004182">
    <property type="protein sequence ID" value="KAF2501743.1"/>
    <property type="molecule type" value="Genomic_DNA"/>
</dbReference>
<dbReference type="InterPro" id="IPR036047">
    <property type="entry name" value="F-box-like_dom_sf"/>
</dbReference>
<dbReference type="AlphaFoldDB" id="A0A6A6RDD5"/>
<dbReference type="InterPro" id="IPR001810">
    <property type="entry name" value="F-box_dom"/>
</dbReference>
<evidence type="ECO:0000259" key="1">
    <source>
        <dbReference type="Pfam" id="PF12937"/>
    </source>
</evidence>
<feature type="domain" description="F-box" evidence="1">
    <location>
        <begin position="14"/>
        <end position="44"/>
    </location>
</feature>
<keyword evidence="3" id="KW-1185">Reference proteome</keyword>
<dbReference type="Gene3D" id="1.20.1280.50">
    <property type="match status" value="1"/>
</dbReference>
<evidence type="ECO:0000313" key="3">
    <source>
        <dbReference type="Proteomes" id="UP000799750"/>
    </source>
</evidence>
<organism evidence="2 3">
    <name type="scientific">Lophium mytilinum</name>
    <dbReference type="NCBI Taxonomy" id="390894"/>
    <lineage>
        <taxon>Eukaryota</taxon>
        <taxon>Fungi</taxon>
        <taxon>Dikarya</taxon>
        <taxon>Ascomycota</taxon>
        <taxon>Pezizomycotina</taxon>
        <taxon>Dothideomycetes</taxon>
        <taxon>Pleosporomycetidae</taxon>
        <taxon>Mytilinidiales</taxon>
        <taxon>Mytilinidiaceae</taxon>
        <taxon>Lophium</taxon>
    </lineage>
</organism>
<protein>
    <recommendedName>
        <fullName evidence="1">F-box domain-containing protein</fullName>
    </recommendedName>
</protein>
<dbReference type="OrthoDB" id="10493380at2759"/>
<reference evidence="2" key="1">
    <citation type="journal article" date="2020" name="Stud. Mycol.">
        <title>101 Dothideomycetes genomes: a test case for predicting lifestyles and emergence of pathogens.</title>
        <authorList>
            <person name="Haridas S."/>
            <person name="Albert R."/>
            <person name="Binder M."/>
            <person name="Bloem J."/>
            <person name="Labutti K."/>
            <person name="Salamov A."/>
            <person name="Andreopoulos B."/>
            <person name="Baker S."/>
            <person name="Barry K."/>
            <person name="Bills G."/>
            <person name="Bluhm B."/>
            <person name="Cannon C."/>
            <person name="Castanera R."/>
            <person name="Culley D."/>
            <person name="Daum C."/>
            <person name="Ezra D."/>
            <person name="Gonzalez J."/>
            <person name="Henrissat B."/>
            <person name="Kuo A."/>
            <person name="Liang C."/>
            <person name="Lipzen A."/>
            <person name="Lutzoni F."/>
            <person name="Magnuson J."/>
            <person name="Mondo S."/>
            <person name="Nolan M."/>
            <person name="Ohm R."/>
            <person name="Pangilinan J."/>
            <person name="Park H.-J."/>
            <person name="Ramirez L."/>
            <person name="Alfaro M."/>
            <person name="Sun H."/>
            <person name="Tritt A."/>
            <person name="Yoshinaga Y."/>
            <person name="Zwiers L.-H."/>
            <person name="Turgeon B."/>
            <person name="Goodwin S."/>
            <person name="Spatafora J."/>
            <person name="Crous P."/>
            <person name="Grigoriev I."/>
        </authorList>
    </citation>
    <scope>NUCLEOTIDE SEQUENCE</scope>
    <source>
        <strain evidence="2">CBS 269.34</strain>
    </source>
</reference>
<gene>
    <name evidence="2" type="ORF">BU16DRAFT_556216</name>
</gene>